<evidence type="ECO:0000256" key="1">
    <source>
        <dbReference type="SAM" id="SignalP"/>
    </source>
</evidence>
<comment type="caution">
    <text evidence="3">The sequence shown here is derived from an EMBL/GenBank/DDBJ whole genome shotgun (WGS) entry which is preliminary data.</text>
</comment>
<dbReference type="Pfam" id="PF13585">
    <property type="entry name" value="CHU_C"/>
    <property type="match status" value="1"/>
</dbReference>
<dbReference type="PROSITE" id="PS50093">
    <property type="entry name" value="PKD"/>
    <property type="match status" value="4"/>
</dbReference>
<dbReference type="SUPFAM" id="SSF49299">
    <property type="entry name" value="PKD domain"/>
    <property type="match status" value="5"/>
</dbReference>
<evidence type="ECO:0000259" key="2">
    <source>
        <dbReference type="PROSITE" id="PS50093"/>
    </source>
</evidence>
<dbReference type="EMBL" id="JAZDQT010000002">
    <property type="protein sequence ID" value="MEE1945667.1"/>
    <property type="molecule type" value="Genomic_DNA"/>
</dbReference>
<feature type="domain" description="PKD" evidence="2">
    <location>
        <begin position="366"/>
        <end position="423"/>
    </location>
</feature>
<keyword evidence="4" id="KW-1185">Reference proteome</keyword>
<feature type="domain" description="PKD" evidence="2">
    <location>
        <begin position="872"/>
        <end position="927"/>
    </location>
</feature>
<dbReference type="CDD" id="cd00146">
    <property type="entry name" value="PKD"/>
    <property type="match status" value="1"/>
</dbReference>
<accession>A0ABU7I8H0</accession>
<evidence type="ECO:0000313" key="4">
    <source>
        <dbReference type="Proteomes" id="UP001336835"/>
    </source>
</evidence>
<dbReference type="NCBIfam" id="TIGR04131">
    <property type="entry name" value="Bac_Flav_CTERM"/>
    <property type="match status" value="1"/>
</dbReference>
<reference evidence="3 4" key="1">
    <citation type="submission" date="2024-01" db="EMBL/GenBank/DDBJ databases">
        <title>Pedobacter sp. nov., isolated from fresh soil.</title>
        <authorList>
            <person name="Le N.T.T."/>
        </authorList>
    </citation>
    <scope>NUCLEOTIDE SEQUENCE [LARGE SCALE GENOMIC DNA]</scope>
    <source>
        <strain evidence="3 4">KR3-3</strain>
    </source>
</reference>
<protein>
    <submittedName>
        <fullName evidence="3">PKD domain-containing protein</fullName>
    </submittedName>
</protein>
<dbReference type="Proteomes" id="UP001336835">
    <property type="component" value="Unassembled WGS sequence"/>
</dbReference>
<feature type="domain" description="PKD" evidence="2">
    <location>
        <begin position="705"/>
        <end position="755"/>
    </location>
</feature>
<proteinExistence type="predicted"/>
<feature type="signal peptide" evidence="1">
    <location>
        <begin position="1"/>
        <end position="18"/>
    </location>
</feature>
<dbReference type="InterPro" id="IPR022409">
    <property type="entry name" value="PKD/Chitinase_dom"/>
</dbReference>
<dbReference type="Gene3D" id="2.60.40.10">
    <property type="entry name" value="Immunoglobulins"/>
    <property type="match status" value="7"/>
</dbReference>
<dbReference type="SMART" id="SM00089">
    <property type="entry name" value="PKD"/>
    <property type="match status" value="4"/>
</dbReference>
<dbReference type="InterPro" id="IPR026341">
    <property type="entry name" value="T9SS_type_B"/>
</dbReference>
<feature type="chain" id="PRO_5047181147" evidence="1">
    <location>
        <begin position="19"/>
        <end position="1014"/>
    </location>
</feature>
<organism evidence="3 4">
    <name type="scientific">Pedobacter albus</name>
    <dbReference type="NCBI Taxonomy" id="3113905"/>
    <lineage>
        <taxon>Bacteria</taxon>
        <taxon>Pseudomonadati</taxon>
        <taxon>Bacteroidota</taxon>
        <taxon>Sphingobacteriia</taxon>
        <taxon>Sphingobacteriales</taxon>
        <taxon>Sphingobacteriaceae</taxon>
        <taxon>Pedobacter</taxon>
    </lineage>
</organism>
<feature type="domain" description="PKD" evidence="2">
    <location>
        <begin position="504"/>
        <end position="587"/>
    </location>
</feature>
<dbReference type="InterPro" id="IPR000601">
    <property type="entry name" value="PKD_dom"/>
</dbReference>
<evidence type="ECO:0000313" key="3">
    <source>
        <dbReference type="EMBL" id="MEE1945667.1"/>
    </source>
</evidence>
<name>A0ABU7I8H0_9SPHI</name>
<dbReference type="InterPro" id="IPR035986">
    <property type="entry name" value="PKD_dom_sf"/>
</dbReference>
<dbReference type="RefSeq" id="WP_330108005.1">
    <property type="nucleotide sequence ID" value="NZ_JAZDQT010000002.1"/>
</dbReference>
<sequence>MTRLIIICLCLLTLGAHAHRVTPPNDEIDKAINIANTDAFCSEDAKYSNIEATTTARGIPMNWGGAIGKDVWFKFTATKFDVNITVNGKDNAASTNTLVNPLVAIYTFDPATNSSAELPTTMLTSSNVSSITKNGLTPGTVYYIRVSAAMNAEGTFKLCVNNYFAPLKPGQDCSTVSILCKMEEFTQTNVAGAGLKNTETAGTCLGTESNSAWYMWTAGKNGTFTFTITPTVRNNDIDWVLYDLGPGGDCSKVTAANAIRCASGSGVTCTPFYNQTGLSLTETDLREELGCVPGQNGFVKYVDMIAGHNYALIVDNFSPGNNGFHIQFGGTTEFVGPTAEIKMDKINPCTFQQSYTFTSLSSNYNTLKWTFGEGANIATANTEGPFNITYATPGEKAVVLEAKGANGCTVFSTVKFMVANTPSPPVITPSALKLCVGETLKLSTPDLDLATYHWTGPNGFTSDQQNPEIVITGPENAGDYQLYVQVGDCVSKVTTLTIPPIYLKPEAQFKIVSNNACQANQSFTLVNQSANFTTATWDAGAGVKTLTTASNGDGTLTYNTTGTKTITLTVQNANGCSVSISQQLEVQLKPATPVITANQTKFCIGETLKLSVPATNLATYHWTGPNGFTSDQQNPEVVITGPENAGDYQLYVQVGDCASDVTTLSIPPIYLKPEAQFKIVSNNVCQANQSFTLVNQSTNFATAIWDAGAGVKTLTTASNGDGTLTYNTTGTKTITLTVQNANGCSVSISQQLEVQLKPATPVITANQTKFCIGDVMKLEVDEVDGVAYQWTGPNGFTANTAKIEVPLTDFKQAGTYQIVLKAGDCQSDAVQFMVPPIAKIPVAIFNTEPQFNAKFSAPLPIVFTNNSKDADSYLWDFGDGSQSTLASPTHTYTQSGTFKITLTAYADEGCSNSVTKGDLVILKNASLFVPNAFSPNGDGTNDEFVVSITNLKKYHLFIYSRLGENLFQTTSIFENWNGTYNNKPVPVGVYFYVIMGKNIANQDVKYTGSLTLIR</sequence>
<dbReference type="Pfam" id="PF18911">
    <property type="entry name" value="PKD_4"/>
    <property type="match status" value="1"/>
</dbReference>
<keyword evidence="1" id="KW-0732">Signal</keyword>
<gene>
    <name evidence="3" type="ORF">VRU48_11165</name>
</gene>
<dbReference type="InterPro" id="IPR013783">
    <property type="entry name" value="Ig-like_fold"/>
</dbReference>